<evidence type="ECO:0000313" key="2">
    <source>
        <dbReference type="Proteomes" id="UP001174934"/>
    </source>
</evidence>
<gene>
    <name evidence="1" type="ORF">B0T17DRAFT_620348</name>
</gene>
<name>A0AA39U5Q7_9PEZI</name>
<evidence type="ECO:0000313" key="1">
    <source>
        <dbReference type="EMBL" id="KAK0612978.1"/>
    </source>
</evidence>
<dbReference type="AlphaFoldDB" id="A0AA39U5Q7"/>
<sequence length="120" mass="13600">MCRVEFYKDPYCGHRWARVTRPCYPGYGFTTCPSFFNGSSKSAPRCFVAVQEPCPKCDLRGTYDRNQIRVVRRVRNGFRLGTGPSRRDPGVDIGDEGVGGLSVYRYASSSFRYNFDGDKS</sequence>
<dbReference type="Proteomes" id="UP001174934">
    <property type="component" value="Unassembled WGS sequence"/>
</dbReference>
<accession>A0AA39U5Q7</accession>
<reference evidence="1" key="1">
    <citation type="submission" date="2023-06" db="EMBL/GenBank/DDBJ databases">
        <title>Genome-scale phylogeny and comparative genomics of the fungal order Sordariales.</title>
        <authorList>
            <consortium name="Lawrence Berkeley National Laboratory"/>
            <person name="Hensen N."/>
            <person name="Bonometti L."/>
            <person name="Westerberg I."/>
            <person name="Brannstrom I.O."/>
            <person name="Guillou S."/>
            <person name="Cros-Aarteil S."/>
            <person name="Calhoun S."/>
            <person name="Haridas S."/>
            <person name="Kuo A."/>
            <person name="Mondo S."/>
            <person name="Pangilinan J."/>
            <person name="Riley R."/>
            <person name="LaButti K."/>
            <person name="Andreopoulos B."/>
            <person name="Lipzen A."/>
            <person name="Chen C."/>
            <person name="Yanf M."/>
            <person name="Daum C."/>
            <person name="Ng V."/>
            <person name="Clum A."/>
            <person name="Steindorff A."/>
            <person name="Ohm R."/>
            <person name="Martin F."/>
            <person name="Silar P."/>
            <person name="Natvig D."/>
            <person name="Lalanne C."/>
            <person name="Gautier V."/>
            <person name="Ament-velasquez S.L."/>
            <person name="Kruys A."/>
            <person name="Hutchinson M.I."/>
            <person name="Powell A.J."/>
            <person name="Barry K."/>
            <person name="Miller A.N."/>
            <person name="Grigoriev I.V."/>
            <person name="Debuchy R."/>
            <person name="Gladieux P."/>
            <person name="Thoren M.H."/>
            <person name="Johannesson H."/>
        </authorList>
    </citation>
    <scope>NUCLEOTIDE SEQUENCE</scope>
    <source>
        <strain evidence="1">SMH3391-2</strain>
    </source>
</reference>
<protein>
    <submittedName>
        <fullName evidence="1">Uncharacterized protein</fullName>
    </submittedName>
</protein>
<keyword evidence="2" id="KW-1185">Reference proteome</keyword>
<proteinExistence type="predicted"/>
<comment type="caution">
    <text evidence="1">The sequence shown here is derived from an EMBL/GenBank/DDBJ whole genome shotgun (WGS) entry which is preliminary data.</text>
</comment>
<organism evidence="1 2">
    <name type="scientific">Bombardia bombarda</name>
    <dbReference type="NCBI Taxonomy" id="252184"/>
    <lineage>
        <taxon>Eukaryota</taxon>
        <taxon>Fungi</taxon>
        <taxon>Dikarya</taxon>
        <taxon>Ascomycota</taxon>
        <taxon>Pezizomycotina</taxon>
        <taxon>Sordariomycetes</taxon>
        <taxon>Sordariomycetidae</taxon>
        <taxon>Sordariales</taxon>
        <taxon>Lasiosphaeriaceae</taxon>
        <taxon>Bombardia</taxon>
    </lineage>
</organism>
<dbReference type="EMBL" id="JAULSR010000008">
    <property type="protein sequence ID" value="KAK0612978.1"/>
    <property type="molecule type" value="Genomic_DNA"/>
</dbReference>